<dbReference type="PROSITE" id="PS51787">
    <property type="entry name" value="LON_N"/>
    <property type="match status" value="1"/>
</dbReference>
<dbReference type="RefSeq" id="WP_068167624.1">
    <property type="nucleotide sequence ID" value="NZ_BAQB01000001.1"/>
</dbReference>
<dbReference type="Pfam" id="PF02190">
    <property type="entry name" value="LON_substr_bdg"/>
    <property type="match status" value="1"/>
</dbReference>
<dbReference type="SUPFAM" id="SSF88697">
    <property type="entry name" value="PUA domain-like"/>
    <property type="match status" value="1"/>
</dbReference>
<keyword evidence="3" id="KW-1185">Reference proteome</keyword>
<sequence>MTPRDFNNLITLPEIPRRVTPLNELTLADMPPRLGLFVLPGAVLLPGGRLPLQVFEPRYIAMLEDALAKNRLIGIIQPLDDDEDDALLDHPPLHKVGAVGRVMEFAEQPDGTFMIVLHGVARFRLLRDTLTEQCWREGSIDVSAYVEDMMDAPIAAVSREKLLTTLKSYLAARDLRTDWTLLDELDDHSLLIVLPMLIPFEDDEKQLLLEATRPADRAELLLTLLRQGME</sequence>
<dbReference type="SMART" id="SM00464">
    <property type="entry name" value="LON"/>
    <property type="match status" value="1"/>
</dbReference>
<gene>
    <name evidence="2" type="ORF">AA106556_0132</name>
</gene>
<dbReference type="InterPro" id="IPR015947">
    <property type="entry name" value="PUA-like_sf"/>
</dbReference>
<dbReference type="Proteomes" id="UP001062443">
    <property type="component" value="Unassembled WGS sequence"/>
</dbReference>
<name>A0ABQ0QG74_9PROT</name>
<evidence type="ECO:0000259" key="1">
    <source>
        <dbReference type="PROSITE" id="PS51787"/>
    </source>
</evidence>
<comment type="caution">
    <text evidence="2">The sequence shown here is derived from an EMBL/GenBank/DDBJ whole genome shotgun (WGS) entry which is preliminary data.</text>
</comment>
<organism evidence="2 3">
    <name type="scientific">Neokomagataea tanensis NBRC 106556</name>
    <dbReference type="NCBI Taxonomy" id="1223519"/>
    <lineage>
        <taxon>Bacteria</taxon>
        <taxon>Pseudomonadati</taxon>
        <taxon>Pseudomonadota</taxon>
        <taxon>Alphaproteobacteria</taxon>
        <taxon>Acetobacterales</taxon>
        <taxon>Acetobacteraceae</taxon>
        <taxon>Neokomagataea</taxon>
    </lineage>
</organism>
<dbReference type="Gene3D" id="2.30.130.40">
    <property type="entry name" value="LON domain-like"/>
    <property type="match status" value="1"/>
</dbReference>
<feature type="domain" description="Lon N-terminal" evidence="1">
    <location>
        <begin position="34"/>
        <end position="229"/>
    </location>
</feature>
<accession>A0ABQ0QG74</accession>
<protein>
    <submittedName>
        <fullName evidence="2">Lon-like ATP-dependent protease La</fullName>
    </submittedName>
</protein>
<evidence type="ECO:0000313" key="2">
    <source>
        <dbReference type="EMBL" id="GBR43550.1"/>
    </source>
</evidence>
<dbReference type="InterPro" id="IPR003111">
    <property type="entry name" value="Lon_prtase_N"/>
</dbReference>
<proteinExistence type="predicted"/>
<dbReference type="EMBL" id="BAQB01000001">
    <property type="protein sequence ID" value="GBR43550.1"/>
    <property type="molecule type" value="Genomic_DNA"/>
</dbReference>
<evidence type="ECO:0000313" key="3">
    <source>
        <dbReference type="Proteomes" id="UP001062443"/>
    </source>
</evidence>
<reference evidence="2" key="1">
    <citation type="submission" date="2013-04" db="EMBL/GenBank/DDBJ databases">
        <title>The genome sequencing project of 58 acetic acid bacteria.</title>
        <authorList>
            <person name="Okamoto-Kainuma A."/>
            <person name="Ishikawa M."/>
            <person name="Umino S."/>
            <person name="Koizumi Y."/>
            <person name="Shiwa Y."/>
            <person name="Yoshikawa H."/>
            <person name="Matsutani M."/>
            <person name="Matsushita K."/>
        </authorList>
    </citation>
    <scope>NUCLEOTIDE SEQUENCE</scope>
    <source>
        <strain evidence="2">NBRC 106556</strain>
    </source>
</reference>
<dbReference type="PANTHER" id="PTHR46732">
    <property type="entry name" value="ATP-DEPENDENT PROTEASE LA (LON) DOMAIN PROTEIN"/>
    <property type="match status" value="1"/>
</dbReference>
<dbReference type="PANTHER" id="PTHR46732:SF8">
    <property type="entry name" value="ATP-DEPENDENT PROTEASE LA (LON) DOMAIN PROTEIN"/>
    <property type="match status" value="1"/>
</dbReference>
<dbReference type="InterPro" id="IPR046336">
    <property type="entry name" value="Lon_prtase_N_sf"/>
</dbReference>